<feature type="transmembrane region" description="Helical" evidence="11">
    <location>
        <begin position="21"/>
        <end position="40"/>
    </location>
</feature>
<dbReference type="Proteomes" id="UP000663992">
    <property type="component" value="Unassembled WGS sequence"/>
</dbReference>
<evidence type="ECO:0000256" key="7">
    <source>
        <dbReference type="ARBA" id="ARBA00022777"/>
    </source>
</evidence>
<evidence type="ECO:0000259" key="15">
    <source>
        <dbReference type="PROSITE" id="PS50113"/>
    </source>
</evidence>
<keyword evidence="8 11" id="KW-1133">Transmembrane helix</keyword>
<evidence type="ECO:0000259" key="14">
    <source>
        <dbReference type="PROSITE" id="PS50112"/>
    </source>
</evidence>
<dbReference type="Gene3D" id="3.40.50.2300">
    <property type="match status" value="1"/>
</dbReference>
<dbReference type="SMART" id="SM00086">
    <property type="entry name" value="PAC"/>
    <property type="match status" value="4"/>
</dbReference>
<evidence type="ECO:0000256" key="10">
    <source>
        <dbReference type="PROSITE-ProRule" id="PRU00169"/>
    </source>
</evidence>
<feature type="domain" description="PAC" evidence="15">
    <location>
        <begin position="506"/>
        <end position="559"/>
    </location>
</feature>
<dbReference type="RefSeq" id="WP_206593158.1">
    <property type="nucleotide sequence ID" value="NZ_JAFKCS010000003.1"/>
</dbReference>
<dbReference type="SMART" id="SM01079">
    <property type="entry name" value="CHASE"/>
    <property type="match status" value="1"/>
</dbReference>
<dbReference type="PROSITE" id="PS50110">
    <property type="entry name" value="RESPONSE_REGULATORY"/>
    <property type="match status" value="1"/>
</dbReference>
<dbReference type="InterPro" id="IPR042240">
    <property type="entry name" value="CHASE_sf"/>
</dbReference>
<dbReference type="Pfam" id="PF13426">
    <property type="entry name" value="PAS_9"/>
    <property type="match status" value="2"/>
</dbReference>
<keyword evidence="4 10" id="KW-0597">Phosphoprotein</keyword>
<evidence type="ECO:0000256" key="3">
    <source>
        <dbReference type="ARBA" id="ARBA00012438"/>
    </source>
</evidence>
<dbReference type="Pfam" id="PF03924">
    <property type="entry name" value="CHASE"/>
    <property type="match status" value="1"/>
</dbReference>
<dbReference type="CDD" id="cd00130">
    <property type="entry name" value="PAS"/>
    <property type="match status" value="3"/>
</dbReference>
<dbReference type="Pfam" id="PF02518">
    <property type="entry name" value="HATPase_c"/>
    <property type="match status" value="1"/>
</dbReference>
<keyword evidence="18" id="KW-1185">Reference proteome</keyword>
<name>A0ABS3CRT9_9ALTE</name>
<dbReference type="InterPro" id="IPR003661">
    <property type="entry name" value="HisK_dim/P_dom"/>
</dbReference>
<feature type="domain" description="Histidine kinase" evidence="12">
    <location>
        <begin position="1003"/>
        <end position="1223"/>
    </location>
</feature>
<dbReference type="SMART" id="SM00091">
    <property type="entry name" value="PAS"/>
    <property type="match status" value="3"/>
</dbReference>
<evidence type="ECO:0000256" key="8">
    <source>
        <dbReference type="ARBA" id="ARBA00022989"/>
    </source>
</evidence>
<dbReference type="PROSITE" id="PS50112">
    <property type="entry name" value="PAS"/>
    <property type="match status" value="2"/>
</dbReference>
<feature type="modified residue" description="4-aspartylphosphate" evidence="10">
    <location>
        <position position="1426"/>
    </location>
</feature>
<dbReference type="Gene3D" id="3.30.450.40">
    <property type="match status" value="1"/>
</dbReference>
<evidence type="ECO:0000256" key="9">
    <source>
        <dbReference type="ARBA" id="ARBA00023136"/>
    </source>
</evidence>
<dbReference type="SUPFAM" id="SSF47384">
    <property type="entry name" value="Homodimeric domain of signal transducing histidine kinase"/>
    <property type="match status" value="1"/>
</dbReference>
<dbReference type="SUPFAM" id="SSF55785">
    <property type="entry name" value="PYP-like sensor domain (PAS domain)"/>
    <property type="match status" value="4"/>
</dbReference>
<evidence type="ECO:0000256" key="11">
    <source>
        <dbReference type="SAM" id="Phobius"/>
    </source>
</evidence>
<reference evidence="17 18" key="1">
    <citation type="submission" date="2021-03" db="EMBL/GenBank/DDBJ databases">
        <title>novel species isolated from a fishpond in China.</title>
        <authorList>
            <person name="Lu H."/>
            <person name="Cai Z."/>
        </authorList>
    </citation>
    <scope>NUCLEOTIDE SEQUENCE [LARGE SCALE GENOMIC DNA]</scope>
    <source>
        <strain evidence="17 18">Y57</strain>
    </source>
</reference>
<dbReference type="InterPro" id="IPR013655">
    <property type="entry name" value="PAS_fold_3"/>
</dbReference>
<accession>A0ABS3CRT9</accession>
<dbReference type="InterPro" id="IPR001610">
    <property type="entry name" value="PAC"/>
</dbReference>
<dbReference type="Gene3D" id="1.10.287.130">
    <property type="match status" value="1"/>
</dbReference>
<feature type="domain" description="CHASE" evidence="16">
    <location>
        <begin position="117"/>
        <end position="258"/>
    </location>
</feature>
<dbReference type="Pfam" id="PF08447">
    <property type="entry name" value="PAS_3"/>
    <property type="match status" value="2"/>
</dbReference>
<feature type="domain" description="PAC" evidence="15">
    <location>
        <begin position="377"/>
        <end position="428"/>
    </location>
</feature>
<sequence>MTSPLERIRSQFKFAQRLARPCNILLLLMLAVLFILGFYADHLNNRRYLSISQRTVSDELSVLRAQLEGTIISNVQVVRGLIAVIQTEPHINQQRFASIAQHLIGTHTELRNIGAAPDMVIRMIYPMEGNEKAIGLNYLTHPDQMQSAELAMKSGKMVLAGPIDLVQGGQAFISRIPVYIYDEQHQAHFWGLVSAVIDIEQVYKNSGLLDEKRHLQVLLSKDASLEDSGAVFFGSPDILTKHPIHMQVTLPESTWRIAAIPKDGWPTTADNAPEFRTILTVVGLVLFVFLYLLVSLLNKRRDQEKRLKGLFSMSPLGIGLNDFNNGHFLEANQALLDIIGYSKEEIQDLDYWQITPRSYKEQEQKQLQQLKATGQYGPYEKEYIHKQGHRFPVVLNGMLIQDSQGREMIWSIIEDISQQKKTEALLKEQREQLELVMESTAVGIWDWHIPSGTTRINERWAEMAGYSLEELQPVSISTWLSLVHPDDLAKSDTQLDRHWQGESSRYICESRMRHKDGNWIWVLDTGKVVEWDAQGKPVRMVGTHIDITVQKLASIELERSQKELQSFFDVSRNLLCIANKNGFFDRVNRAFETVFGYSEAELLLTPYLEFVHPEDADATQAELQSLLHGKPTTSFTNRFRCKDGSYVYLRWYTTPDLATGKLYASASDVTQERDSELKLARQKELLESMSRQGRIGAWEQDFIKSRVYWSTMTKTILELDEDFVPQAGTTATFIKAGQHRKRFEKAIANAIKDGSAWELELLAVTAKGHEIWVSITCNAEFREGRCIRLFGSVQDINSRKRAQKADEKIARHNEILARLTVHPTILQGELGLAKHTLVEQLSYGLEVERASLWLFNEDRSNLYCCITFQRSTETFSHGDELKQKDYPHFFAALYMDSHIAAEDVQQDIRTSELTASYLSTQDPQAMLCTIINGGSSIVGVLCAEHIGSKRSWTEAETAFISSLATLTGTIHSTEQRKRAEKALVSAKESAEKAAKAKSEFLAVMSHEIRTPMNGILGMLDLMQAGDQNDEQRHRTNIVRSSAESLLGLLNDILDFSKVDAGKMELEATRFELKHLLVDIANASALKAQSKGLELLLDVQDVQHPWVIGDPGRLRQILVNLIGNAIKFTHKGHVLLRCRTQSSGQRLRLYAEVIDTGIGIPASRQADLFTPFTQVDVSTTRHYGGTGLGLAICRQLCDLMQGQISMQSTEGKGSCFSVEVTLAPSEGADAKIPDLTKHKILVAAPLELARSIYTKQLTTWGAIVQQVGTTQDLKQQIQDSLVQKRPWNMLLLDTDLLILDKELIEVIRSAELPLLALYRIQSAGQMPLSKYSFANLFKPLSPIELAGQLLTWQSGLCELPLLKPNATSNTSEQQKLKVLLVEDNLINQEVARSMLERLGLQVDLAENGAEAIKKLASPENFQLVLMDCQMPVMDGYDATRRIRRGEGGQANSHIPIIAMTANAMQGDEEACLAAGMDAYLSKPINLSRLHNAIIAQIPAAQLHQVDE</sequence>
<comment type="subcellular location">
    <subcellularLocation>
        <location evidence="2">Membrane</location>
    </subcellularLocation>
</comment>
<dbReference type="InterPro" id="IPR001789">
    <property type="entry name" value="Sig_transdc_resp-reg_receiver"/>
</dbReference>
<dbReference type="Pfam" id="PF01590">
    <property type="entry name" value="GAF"/>
    <property type="match status" value="1"/>
</dbReference>
<evidence type="ECO:0000256" key="2">
    <source>
        <dbReference type="ARBA" id="ARBA00004370"/>
    </source>
</evidence>
<dbReference type="SMART" id="SM00387">
    <property type="entry name" value="HATPase_c"/>
    <property type="match status" value="1"/>
</dbReference>
<dbReference type="Gene3D" id="3.30.450.20">
    <property type="entry name" value="PAS domain"/>
    <property type="match status" value="4"/>
</dbReference>
<comment type="catalytic activity">
    <reaction evidence="1">
        <text>ATP + protein L-histidine = ADP + protein N-phospho-L-histidine.</text>
        <dbReference type="EC" id="2.7.13.3"/>
    </reaction>
</comment>
<dbReference type="InterPro" id="IPR036097">
    <property type="entry name" value="HisK_dim/P_sf"/>
</dbReference>
<evidence type="ECO:0000313" key="17">
    <source>
        <dbReference type="EMBL" id="MBN7819345.1"/>
    </source>
</evidence>
<keyword evidence="9 11" id="KW-0472">Membrane</keyword>
<dbReference type="Pfam" id="PF00072">
    <property type="entry name" value="Response_reg"/>
    <property type="match status" value="1"/>
</dbReference>
<keyword evidence="7" id="KW-0418">Kinase</keyword>
<dbReference type="InterPro" id="IPR011006">
    <property type="entry name" value="CheY-like_superfamily"/>
</dbReference>
<dbReference type="InterPro" id="IPR035965">
    <property type="entry name" value="PAS-like_dom_sf"/>
</dbReference>
<dbReference type="InterPro" id="IPR000014">
    <property type="entry name" value="PAS"/>
</dbReference>
<dbReference type="PANTHER" id="PTHR45339:SF5">
    <property type="entry name" value="HISTIDINE KINASE"/>
    <property type="match status" value="1"/>
</dbReference>
<dbReference type="PROSITE" id="PS50109">
    <property type="entry name" value="HIS_KIN"/>
    <property type="match status" value="1"/>
</dbReference>
<dbReference type="Gene3D" id="3.30.450.350">
    <property type="entry name" value="CHASE domain"/>
    <property type="match status" value="1"/>
</dbReference>
<dbReference type="Pfam" id="PF00512">
    <property type="entry name" value="HisKA"/>
    <property type="match status" value="1"/>
</dbReference>
<dbReference type="InterPro" id="IPR006189">
    <property type="entry name" value="CHASE_dom"/>
</dbReference>
<dbReference type="SUPFAM" id="SSF55781">
    <property type="entry name" value="GAF domain-like"/>
    <property type="match status" value="1"/>
</dbReference>
<dbReference type="SMART" id="SM00448">
    <property type="entry name" value="REC"/>
    <property type="match status" value="1"/>
</dbReference>
<evidence type="ECO:0000259" key="16">
    <source>
        <dbReference type="PROSITE" id="PS50839"/>
    </source>
</evidence>
<evidence type="ECO:0000313" key="18">
    <source>
        <dbReference type="Proteomes" id="UP000663992"/>
    </source>
</evidence>
<evidence type="ECO:0000259" key="13">
    <source>
        <dbReference type="PROSITE" id="PS50110"/>
    </source>
</evidence>
<evidence type="ECO:0000256" key="6">
    <source>
        <dbReference type="ARBA" id="ARBA00022692"/>
    </source>
</evidence>
<dbReference type="Gene3D" id="3.30.565.10">
    <property type="entry name" value="Histidine kinase-like ATPase, C-terminal domain"/>
    <property type="match status" value="1"/>
</dbReference>
<evidence type="ECO:0000256" key="4">
    <source>
        <dbReference type="ARBA" id="ARBA00022553"/>
    </source>
</evidence>
<dbReference type="InterPro" id="IPR036890">
    <property type="entry name" value="HATPase_C_sf"/>
</dbReference>
<feature type="domain" description="Response regulatory" evidence="13">
    <location>
        <begin position="1376"/>
        <end position="1496"/>
    </location>
</feature>
<dbReference type="EC" id="2.7.13.3" evidence="3"/>
<dbReference type="CDD" id="cd16922">
    <property type="entry name" value="HATPase_EvgS-ArcB-TorS-like"/>
    <property type="match status" value="1"/>
</dbReference>
<dbReference type="EMBL" id="JAFKCS010000003">
    <property type="protein sequence ID" value="MBN7819345.1"/>
    <property type="molecule type" value="Genomic_DNA"/>
</dbReference>
<dbReference type="NCBIfam" id="TIGR00229">
    <property type="entry name" value="sensory_box"/>
    <property type="match status" value="3"/>
</dbReference>
<keyword evidence="5" id="KW-0808">Transferase</keyword>
<evidence type="ECO:0000256" key="5">
    <source>
        <dbReference type="ARBA" id="ARBA00022679"/>
    </source>
</evidence>
<dbReference type="PROSITE" id="PS50113">
    <property type="entry name" value="PAC"/>
    <property type="match status" value="2"/>
</dbReference>
<organism evidence="17 18">
    <name type="scientific">Bowmanella yangjiangensis</name>
    <dbReference type="NCBI Taxonomy" id="2811230"/>
    <lineage>
        <taxon>Bacteria</taxon>
        <taxon>Pseudomonadati</taxon>
        <taxon>Pseudomonadota</taxon>
        <taxon>Gammaproteobacteria</taxon>
        <taxon>Alteromonadales</taxon>
        <taxon>Alteromonadaceae</taxon>
        <taxon>Bowmanella</taxon>
    </lineage>
</organism>
<feature type="domain" description="PAS" evidence="14">
    <location>
        <begin position="429"/>
        <end position="502"/>
    </location>
</feature>
<keyword evidence="6 11" id="KW-0812">Transmembrane</keyword>
<dbReference type="InterPro" id="IPR003018">
    <property type="entry name" value="GAF"/>
</dbReference>
<dbReference type="InterPro" id="IPR003594">
    <property type="entry name" value="HATPase_dom"/>
</dbReference>
<dbReference type="CDD" id="cd17546">
    <property type="entry name" value="REC_hyHK_CKI1_RcsC-like"/>
    <property type="match status" value="1"/>
</dbReference>
<dbReference type="InterPro" id="IPR005467">
    <property type="entry name" value="His_kinase_dom"/>
</dbReference>
<dbReference type="CDD" id="cd00082">
    <property type="entry name" value="HisKA"/>
    <property type="match status" value="1"/>
</dbReference>
<evidence type="ECO:0000256" key="1">
    <source>
        <dbReference type="ARBA" id="ARBA00000085"/>
    </source>
</evidence>
<dbReference type="SUPFAM" id="SSF52172">
    <property type="entry name" value="CheY-like"/>
    <property type="match status" value="1"/>
</dbReference>
<dbReference type="PRINTS" id="PR00344">
    <property type="entry name" value="BCTRLSENSOR"/>
</dbReference>
<dbReference type="InterPro" id="IPR029016">
    <property type="entry name" value="GAF-like_dom_sf"/>
</dbReference>
<dbReference type="PANTHER" id="PTHR45339">
    <property type="entry name" value="HYBRID SIGNAL TRANSDUCTION HISTIDINE KINASE J"/>
    <property type="match status" value="1"/>
</dbReference>
<gene>
    <name evidence="17" type="ORF">J0A65_05680</name>
</gene>
<proteinExistence type="predicted"/>
<feature type="domain" description="PAS" evidence="14">
    <location>
        <begin position="560"/>
        <end position="630"/>
    </location>
</feature>
<dbReference type="PROSITE" id="PS50839">
    <property type="entry name" value="CHASE"/>
    <property type="match status" value="1"/>
</dbReference>
<evidence type="ECO:0000259" key="12">
    <source>
        <dbReference type="PROSITE" id="PS50109"/>
    </source>
</evidence>
<dbReference type="InterPro" id="IPR000700">
    <property type="entry name" value="PAS-assoc_C"/>
</dbReference>
<dbReference type="SUPFAM" id="SSF55874">
    <property type="entry name" value="ATPase domain of HSP90 chaperone/DNA topoisomerase II/histidine kinase"/>
    <property type="match status" value="1"/>
</dbReference>
<dbReference type="SMART" id="SM00065">
    <property type="entry name" value="GAF"/>
    <property type="match status" value="1"/>
</dbReference>
<comment type="caution">
    <text evidence="17">The sequence shown here is derived from an EMBL/GenBank/DDBJ whole genome shotgun (WGS) entry which is preliminary data.</text>
</comment>
<protein>
    <recommendedName>
        <fullName evidence="3">histidine kinase</fullName>
        <ecNumber evidence="3">2.7.13.3</ecNumber>
    </recommendedName>
</protein>
<dbReference type="InterPro" id="IPR004358">
    <property type="entry name" value="Sig_transdc_His_kin-like_C"/>
</dbReference>
<dbReference type="SMART" id="SM00388">
    <property type="entry name" value="HisKA"/>
    <property type="match status" value="1"/>
</dbReference>